<evidence type="ECO:0000256" key="1">
    <source>
        <dbReference type="SAM" id="Phobius"/>
    </source>
</evidence>
<feature type="transmembrane region" description="Helical" evidence="1">
    <location>
        <begin position="348"/>
        <end position="369"/>
    </location>
</feature>
<dbReference type="KEGG" id="hbs:IPV69_24365"/>
<dbReference type="Proteomes" id="UP000593765">
    <property type="component" value="Chromosome"/>
</dbReference>
<evidence type="ECO:0000313" key="2">
    <source>
        <dbReference type="EMBL" id="QOV89304.1"/>
    </source>
</evidence>
<organism evidence="2 3">
    <name type="scientific">Humisphaera borealis</name>
    <dbReference type="NCBI Taxonomy" id="2807512"/>
    <lineage>
        <taxon>Bacteria</taxon>
        <taxon>Pseudomonadati</taxon>
        <taxon>Planctomycetota</taxon>
        <taxon>Phycisphaerae</taxon>
        <taxon>Tepidisphaerales</taxon>
        <taxon>Tepidisphaeraceae</taxon>
        <taxon>Humisphaera</taxon>
    </lineage>
</organism>
<keyword evidence="1" id="KW-0812">Transmembrane</keyword>
<dbReference type="RefSeq" id="WP_206292335.1">
    <property type="nucleotide sequence ID" value="NZ_CP063458.1"/>
</dbReference>
<evidence type="ECO:0000313" key="3">
    <source>
        <dbReference type="Proteomes" id="UP000593765"/>
    </source>
</evidence>
<dbReference type="AlphaFoldDB" id="A0A7M2WVF5"/>
<name>A0A7M2WVF5_9BACT</name>
<keyword evidence="3" id="KW-1185">Reference proteome</keyword>
<reference evidence="2 3" key="1">
    <citation type="submission" date="2020-10" db="EMBL/GenBank/DDBJ databases">
        <title>Wide distribution of Phycisphaera-like planctomycetes from WD2101 soil group in peatlands and genome analysis of the first cultivated representative.</title>
        <authorList>
            <person name="Dedysh S.N."/>
            <person name="Beletsky A.V."/>
            <person name="Ivanova A."/>
            <person name="Kulichevskaya I.S."/>
            <person name="Suzina N.E."/>
            <person name="Philippov D.A."/>
            <person name="Rakitin A.L."/>
            <person name="Mardanov A.V."/>
            <person name="Ravin N.V."/>
        </authorList>
    </citation>
    <scope>NUCLEOTIDE SEQUENCE [LARGE SCALE GENOMIC DNA]</scope>
    <source>
        <strain evidence="2 3">M1803</strain>
    </source>
</reference>
<keyword evidence="1" id="KW-0472">Membrane</keyword>
<keyword evidence="1" id="KW-1133">Transmembrane helix</keyword>
<protein>
    <submittedName>
        <fullName evidence="2">Uncharacterized protein</fullName>
    </submittedName>
</protein>
<gene>
    <name evidence="2" type="ORF">IPV69_24365</name>
</gene>
<accession>A0A7M2WVF5</accession>
<dbReference type="EMBL" id="CP063458">
    <property type="protein sequence ID" value="QOV89304.1"/>
    <property type="molecule type" value="Genomic_DNA"/>
</dbReference>
<sequence>MFRADPITSDNLRTELTSLADTYVTIALQGLEQLRGTTKRPEVIAWVAKDRVGVTLASFTNASNASAAAGLLDMIVYGALKRIAVEEHWGPKLLTDEAAPVLDAYRRGEAEVWAAARRNLSEAQVAQLRGLIDEWRKEHPTQFYVSHIRFSEFAKYRGVSADSPEAKIPGNVFGMLYMDPLAGIDPVVREAREFRMLAERASYVAMRMPYLLTCQLDLAALSLTGTPEMTQIARSTETFAQATAAFGRTTAELTANLGAERRAALDQTAEILSLERAATIDQIADHLQDQRKGIVTDLNQQEANLKGLLKEVGGLVTQADQTAKSVTAATSDTVARTQLAAQATTDRIFMWLIALTLLLLVGIPVSAFANRWARKRQSANELAAKA</sequence>
<proteinExistence type="predicted"/>